<keyword evidence="1" id="KW-0732">Signal</keyword>
<reference evidence="2 3" key="1">
    <citation type="submission" date="2015-01" db="EMBL/GenBank/DDBJ databases">
        <title>Evolution of Trichinella species and genotypes.</title>
        <authorList>
            <person name="Korhonen P.K."/>
            <person name="Edoardo P."/>
            <person name="Giuseppe L.R."/>
            <person name="Gasser R.B."/>
        </authorList>
    </citation>
    <scope>NUCLEOTIDE SEQUENCE [LARGE SCALE GENOMIC DNA]</scope>
    <source>
        <strain evidence="2">ISS2496</strain>
    </source>
</reference>
<evidence type="ECO:0000313" key="3">
    <source>
        <dbReference type="Proteomes" id="UP000054783"/>
    </source>
</evidence>
<keyword evidence="3" id="KW-1185">Reference proteome</keyword>
<evidence type="ECO:0000313" key="2">
    <source>
        <dbReference type="EMBL" id="KRY08666.1"/>
    </source>
</evidence>
<organism evidence="2 3">
    <name type="scientific">Trichinella patagoniensis</name>
    <dbReference type="NCBI Taxonomy" id="990121"/>
    <lineage>
        <taxon>Eukaryota</taxon>
        <taxon>Metazoa</taxon>
        <taxon>Ecdysozoa</taxon>
        <taxon>Nematoda</taxon>
        <taxon>Enoplea</taxon>
        <taxon>Dorylaimia</taxon>
        <taxon>Trichinellida</taxon>
        <taxon>Trichinellidae</taxon>
        <taxon>Trichinella</taxon>
    </lineage>
</organism>
<comment type="caution">
    <text evidence="2">The sequence shown here is derived from an EMBL/GenBank/DDBJ whole genome shotgun (WGS) entry which is preliminary data.</text>
</comment>
<dbReference type="Proteomes" id="UP000054783">
    <property type="component" value="Unassembled WGS sequence"/>
</dbReference>
<protein>
    <submittedName>
        <fullName evidence="2">Uncharacterized protein</fullName>
    </submittedName>
</protein>
<sequence length="134" mass="14924">MSGFRIMLPILLAQLLKDWEAHPPPPKFSKKQPSSEIFTTFLTILSRRHRRKETTAEVQLSNTRTPVQIRFQTVKAVTQITHGRHMAVNCLFDSAVKRTIMKENIANALSVNESGGNVTAKVISGISCHPTVSS</sequence>
<name>A0A0V0Z9D3_9BILA</name>
<dbReference type="AlphaFoldDB" id="A0A0V0Z9D3"/>
<dbReference type="EMBL" id="JYDQ01000317">
    <property type="protein sequence ID" value="KRY08666.1"/>
    <property type="molecule type" value="Genomic_DNA"/>
</dbReference>
<proteinExistence type="predicted"/>
<feature type="signal peptide" evidence="1">
    <location>
        <begin position="1"/>
        <end position="21"/>
    </location>
</feature>
<gene>
    <name evidence="2" type="ORF">T12_8601</name>
</gene>
<feature type="chain" id="PRO_5006873668" evidence="1">
    <location>
        <begin position="22"/>
        <end position="134"/>
    </location>
</feature>
<accession>A0A0V0Z9D3</accession>
<evidence type="ECO:0000256" key="1">
    <source>
        <dbReference type="SAM" id="SignalP"/>
    </source>
</evidence>